<reference evidence="1 2" key="1">
    <citation type="submission" date="2024-07" db="EMBL/GenBank/DDBJ databases">
        <title>Section-level genome sequencing and comparative genomics of Aspergillus sections Usti and Cavernicolus.</title>
        <authorList>
            <consortium name="Lawrence Berkeley National Laboratory"/>
            <person name="Nybo J.L."/>
            <person name="Vesth T.C."/>
            <person name="Theobald S."/>
            <person name="Frisvad J.C."/>
            <person name="Larsen T.O."/>
            <person name="Kjaerboelling I."/>
            <person name="Rothschild-Mancinelli K."/>
            <person name="Lyhne E.K."/>
            <person name="Kogle M.E."/>
            <person name="Barry K."/>
            <person name="Clum A."/>
            <person name="Na H."/>
            <person name="Ledsgaard L."/>
            <person name="Lin J."/>
            <person name="Lipzen A."/>
            <person name="Kuo A."/>
            <person name="Riley R."/>
            <person name="Mondo S."/>
            <person name="Labutti K."/>
            <person name="Haridas S."/>
            <person name="Pangalinan J."/>
            <person name="Salamov A.A."/>
            <person name="Simmons B.A."/>
            <person name="Magnuson J.K."/>
            <person name="Chen J."/>
            <person name="Drula E."/>
            <person name="Henrissat B."/>
            <person name="Wiebenga A."/>
            <person name="Lubbers R.J."/>
            <person name="Gomes A.C."/>
            <person name="Makela M.R."/>
            <person name="Stajich J."/>
            <person name="Grigoriev I.V."/>
            <person name="Mortensen U.H."/>
            <person name="De Vries R.P."/>
            <person name="Baker S.E."/>
            <person name="Andersen M.R."/>
        </authorList>
    </citation>
    <scope>NUCLEOTIDE SEQUENCE [LARGE SCALE GENOMIC DNA]</scope>
    <source>
        <strain evidence="1 2">CBS 588.65</strain>
    </source>
</reference>
<name>A0ABR4H5R1_9EURO</name>
<evidence type="ECO:0000313" key="2">
    <source>
        <dbReference type="Proteomes" id="UP001610334"/>
    </source>
</evidence>
<proteinExistence type="predicted"/>
<evidence type="ECO:0000313" key="1">
    <source>
        <dbReference type="EMBL" id="KAL2810800.1"/>
    </source>
</evidence>
<keyword evidence="2" id="KW-1185">Reference proteome</keyword>
<sequence>MFLKALVSQIGKDWQDIDKTHIGKLFGGNCWPWMILRCGWNPVVTAQISICYYRKRGDRTQT</sequence>
<protein>
    <submittedName>
        <fullName evidence="1">Uncharacterized protein</fullName>
    </submittedName>
</protein>
<organism evidence="1 2">
    <name type="scientific">Aspergillus granulosus</name>
    <dbReference type="NCBI Taxonomy" id="176169"/>
    <lineage>
        <taxon>Eukaryota</taxon>
        <taxon>Fungi</taxon>
        <taxon>Dikarya</taxon>
        <taxon>Ascomycota</taxon>
        <taxon>Pezizomycotina</taxon>
        <taxon>Eurotiomycetes</taxon>
        <taxon>Eurotiomycetidae</taxon>
        <taxon>Eurotiales</taxon>
        <taxon>Aspergillaceae</taxon>
        <taxon>Aspergillus</taxon>
        <taxon>Aspergillus subgen. Nidulantes</taxon>
    </lineage>
</organism>
<dbReference type="EMBL" id="JBFXLT010000066">
    <property type="protein sequence ID" value="KAL2810800.1"/>
    <property type="molecule type" value="Genomic_DNA"/>
</dbReference>
<comment type="caution">
    <text evidence="1">The sequence shown here is derived from an EMBL/GenBank/DDBJ whole genome shotgun (WGS) entry which is preliminary data.</text>
</comment>
<dbReference type="Proteomes" id="UP001610334">
    <property type="component" value="Unassembled WGS sequence"/>
</dbReference>
<gene>
    <name evidence="1" type="ORF">BJX63DRAFT_400941</name>
</gene>
<accession>A0ABR4H5R1</accession>